<dbReference type="Proteomes" id="UP000192656">
    <property type="component" value="Unassembled WGS sequence"/>
</dbReference>
<dbReference type="AlphaFoldDB" id="A0A1W2D5F6"/>
<name>A0A1W2D5F6_9HYPH</name>
<protein>
    <submittedName>
        <fullName evidence="1">Uncharacterized protein</fullName>
    </submittedName>
</protein>
<evidence type="ECO:0000313" key="1">
    <source>
        <dbReference type="EMBL" id="SMC92406.1"/>
    </source>
</evidence>
<reference evidence="1 2" key="1">
    <citation type="submission" date="2017-04" db="EMBL/GenBank/DDBJ databases">
        <authorList>
            <person name="Afonso C.L."/>
            <person name="Miller P.J."/>
            <person name="Scott M.A."/>
            <person name="Spackman E."/>
            <person name="Goraichik I."/>
            <person name="Dimitrov K.M."/>
            <person name="Suarez D.L."/>
            <person name="Swayne D.E."/>
        </authorList>
    </citation>
    <scope>NUCLEOTIDE SEQUENCE [LARGE SCALE GENOMIC DNA]</scope>
    <source>
        <strain evidence="1 2">CGMCC 1.10972</strain>
    </source>
</reference>
<evidence type="ECO:0000313" key="2">
    <source>
        <dbReference type="Proteomes" id="UP000192656"/>
    </source>
</evidence>
<organism evidence="1 2">
    <name type="scientific">Fulvimarina manganoxydans</name>
    <dbReference type="NCBI Taxonomy" id="937218"/>
    <lineage>
        <taxon>Bacteria</taxon>
        <taxon>Pseudomonadati</taxon>
        <taxon>Pseudomonadota</taxon>
        <taxon>Alphaproteobacteria</taxon>
        <taxon>Hyphomicrobiales</taxon>
        <taxon>Aurantimonadaceae</taxon>
        <taxon>Fulvimarina</taxon>
    </lineage>
</organism>
<gene>
    <name evidence="1" type="ORF">SAMN06297251_112133</name>
</gene>
<dbReference type="EMBL" id="FWXR01000012">
    <property type="protein sequence ID" value="SMC92406.1"/>
    <property type="molecule type" value="Genomic_DNA"/>
</dbReference>
<proteinExistence type="predicted"/>
<dbReference type="STRING" id="937218.SAMN06297251_112133"/>
<keyword evidence="2" id="KW-1185">Reference proteome</keyword>
<sequence length="294" mass="29867">MSASPIGLRVGPFTPSEASRKAADAWRRVQSGKPIGVPVIHKIDEAAAAAAIGQALGTMSAKTSEAAMMLKGMFGFTTGPTVDTSSIDAATGKAAIARPAMHEALSVSATVQVISGSIDAAIGKANALRQALAGLGAATGGLRSGGAGKPKFAGSAIGAMAKGFATGGHVRGPGTGTSDSILARLSNGEFVVNANAAAQNRPVLEALNRGQRFHDPTTAFVREPRDGAKSGRGGPSLAGAIGNTTTHNVTQHHTWNIKSTDPKGAADEIGRVHSRVNRRSLSIAIDGRQAPWER</sequence>
<accession>A0A1W2D5F6</accession>